<name>A0AAN7UWM7_9PEZI</name>
<feature type="region of interest" description="Disordered" evidence="1">
    <location>
        <begin position="1"/>
        <end position="25"/>
    </location>
</feature>
<dbReference type="Proteomes" id="UP001305414">
    <property type="component" value="Unassembled WGS sequence"/>
</dbReference>
<evidence type="ECO:0000313" key="3">
    <source>
        <dbReference type="Proteomes" id="UP001305414"/>
    </source>
</evidence>
<sequence length="205" mass="23801">MERQASDETQNVVITTPERHSITSDPHEMELSWFDRLRVTLATPETDSTNAPSSKRSMLTESLIPLLPAHLIRFYLLYMSASSTRSRAFGQIHFLEARLTVRKVVRGKLWESTRRDRDQGIWDTPIDALPIFTHRQHRHFLQLRQDLAQNWVRLMERGRFVERRLFAKHDGAWLASGDSAFGLDHERDGLLGVLLIDTLTDSFHL</sequence>
<comment type="caution">
    <text evidence="2">The sequence shown here is derived from an EMBL/GenBank/DDBJ whole genome shotgun (WGS) entry which is preliminary data.</text>
</comment>
<gene>
    <name evidence="2" type="ORF">RRF57_011376</name>
</gene>
<dbReference type="AlphaFoldDB" id="A0AAN7UWM7"/>
<protein>
    <submittedName>
        <fullName evidence="2">Uncharacterized protein</fullName>
    </submittedName>
</protein>
<keyword evidence="3" id="KW-1185">Reference proteome</keyword>
<proteinExistence type="predicted"/>
<accession>A0AAN7UWM7</accession>
<reference evidence="2 3" key="1">
    <citation type="submission" date="2023-10" db="EMBL/GenBank/DDBJ databases">
        <title>Draft genome sequence of Xylaria bambusicola isolate GMP-LS, the root and basal stem rot pathogen of sugarcane in Indonesia.</title>
        <authorList>
            <person name="Selvaraj P."/>
            <person name="Muralishankar V."/>
            <person name="Muruganantham S."/>
            <person name="Sp S."/>
            <person name="Haryani S."/>
            <person name="Lau K.J.X."/>
            <person name="Naqvi N.I."/>
        </authorList>
    </citation>
    <scope>NUCLEOTIDE SEQUENCE [LARGE SCALE GENOMIC DNA]</scope>
    <source>
        <strain evidence="2">GMP-LS</strain>
    </source>
</reference>
<evidence type="ECO:0000313" key="2">
    <source>
        <dbReference type="EMBL" id="KAK5635664.1"/>
    </source>
</evidence>
<evidence type="ECO:0000256" key="1">
    <source>
        <dbReference type="SAM" id="MobiDB-lite"/>
    </source>
</evidence>
<organism evidence="2 3">
    <name type="scientific">Xylaria bambusicola</name>
    <dbReference type="NCBI Taxonomy" id="326684"/>
    <lineage>
        <taxon>Eukaryota</taxon>
        <taxon>Fungi</taxon>
        <taxon>Dikarya</taxon>
        <taxon>Ascomycota</taxon>
        <taxon>Pezizomycotina</taxon>
        <taxon>Sordariomycetes</taxon>
        <taxon>Xylariomycetidae</taxon>
        <taxon>Xylariales</taxon>
        <taxon>Xylariaceae</taxon>
        <taxon>Xylaria</taxon>
    </lineage>
</organism>
<dbReference type="EMBL" id="JAWHQM010000056">
    <property type="protein sequence ID" value="KAK5635664.1"/>
    <property type="molecule type" value="Genomic_DNA"/>
</dbReference>